<evidence type="ECO:0000256" key="1">
    <source>
        <dbReference type="ARBA" id="ARBA00023002"/>
    </source>
</evidence>
<organism evidence="4 5">
    <name type="scientific">Xenorhabdus yunnanensis</name>
    <dbReference type="NCBI Taxonomy" id="3025878"/>
    <lineage>
        <taxon>Bacteria</taxon>
        <taxon>Pseudomonadati</taxon>
        <taxon>Pseudomonadota</taxon>
        <taxon>Gammaproteobacteria</taxon>
        <taxon>Enterobacterales</taxon>
        <taxon>Morganellaceae</taxon>
        <taxon>Xenorhabdus</taxon>
    </lineage>
</organism>
<dbReference type="PANTHER" id="PTHR43476">
    <property type="entry name" value="3-(3-HYDROXY-PHENYL)PROPIONATE/3-HYDROXYCINNAMIC ACID HYDROXYLASE"/>
    <property type="match status" value="1"/>
</dbReference>
<keyword evidence="1" id="KW-0560">Oxidoreductase</keyword>
<evidence type="ECO:0000259" key="3">
    <source>
        <dbReference type="Pfam" id="PF01494"/>
    </source>
</evidence>
<comment type="caution">
    <text evidence="4">The sequence shown here is derived from an EMBL/GenBank/DDBJ whole genome shotgun (WGS) entry which is preliminary data.</text>
</comment>
<dbReference type="SUPFAM" id="SSF51905">
    <property type="entry name" value="FAD/NAD(P)-binding domain"/>
    <property type="match status" value="1"/>
</dbReference>
<dbReference type="PANTHER" id="PTHR43476:SF4">
    <property type="entry name" value="BLR0106 PROTEIN"/>
    <property type="match status" value="1"/>
</dbReference>
<dbReference type="Pfam" id="PF01494">
    <property type="entry name" value="FAD_binding_3"/>
    <property type="match status" value="1"/>
</dbReference>
<dbReference type="InterPro" id="IPR036188">
    <property type="entry name" value="FAD/NAD-bd_sf"/>
</dbReference>
<accession>A0ABT5LC19</accession>
<gene>
    <name evidence="4" type="ORF">PSI23_01640</name>
</gene>
<dbReference type="Gene3D" id="3.30.9.20">
    <property type="match status" value="1"/>
</dbReference>
<dbReference type="EMBL" id="JAQRFI010000002">
    <property type="protein sequence ID" value="MDC9588046.1"/>
    <property type="molecule type" value="Genomic_DNA"/>
</dbReference>
<sequence>MKIQCIGAGPAGLVFSILTKIHNHHHDIVIYERNLSDVTTGWGLTLSEPILQQLANIDPIIVEQFRLHILTLNHVDIHIQGKTIRSSGQRLLAISRLKMINILRKRAQDFGIKIHYSSSLEAEDLINPPTDLTIISDGSNSKVRHQLKNKFNTHIHEGKNLYLWLGTSQLFNNNFNFIFEQTETGWFWAHCFKFEENCSTFIVECTYETWIKTGFSHMDEKQTIIFLEKVFHRHLYGHPLKINDICREKAYWRRFVSPISKYWHHDKKVLLGNAAHSTHFSIGSGTKLAIGDAIVLAENLKSCNELNSTYLTHYQHRRESESYNLHIAARNSQSWFENIESFISNDPLQFSISLLLRSGRLSSDELSVILLE</sequence>
<dbReference type="InterPro" id="IPR002938">
    <property type="entry name" value="FAD-bd"/>
</dbReference>
<proteinExistence type="predicted"/>
<dbReference type="Gene3D" id="3.50.50.60">
    <property type="entry name" value="FAD/NAD(P)-binding domain"/>
    <property type="match status" value="1"/>
</dbReference>
<dbReference type="PRINTS" id="PR00420">
    <property type="entry name" value="RNGMNOXGNASE"/>
</dbReference>
<keyword evidence="5" id="KW-1185">Reference proteome</keyword>
<evidence type="ECO:0000313" key="5">
    <source>
        <dbReference type="Proteomes" id="UP001217178"/>
    </source>
</evidence>
<dbReference type="Proteomes" id="UP001217178">
    <property type="component" value="Unassembled WGS sequence"/>
</dbReference>
<feature type="domain" description="FAD-binding" evidence="3">
    <location>
        <begin position="133"/>
        <end position="319"/>
    </location>
</feature>
<dbReference type="RefSeq" id="WP_273553423.1">
    <property type="nucleotide sequence ID" value="NZ_JAQRFI010000002.1"/>
</dbReference>
<reference evidence="4 5" key="1">
    <citation type="submission" date="2023-02" db="EMBL/GenBank/DDBJ databases">
        <title>Entomopathogenic bacteria.</title>
        <authorList>
            <person name="Machado R.A."/>
        </authorList>
    </citation>
    <scope>NUCLEOTIDE SEQUENCE [LARGE SCALE GENOMIC DNA]</scope>
    <source>
        <strain evidence="4 5">XENO-10</strain>
    </source>
</reference>
<keyword evidence="2" id="KW-0520">NAD</keyword>
<name>A0ABT5LC19_9GAMM</name>
<dbReference type="InterPro" id="IPR050631">
    <property type="entry name" value="PheA/TfdB_FAD_monoxygenase"/>
</dbReference>
<protein>
    <recommendedName>
        <fullName evidence="3">FAD-binding domain-containing protein</fullName>
    </recommendedName>
</protein>
<evidence type="ECO:0000256" key="2">
    <source>
        <dbReference type="ARBA" id="ARBA00023027"/>
    </source>
</evidence>
<evidence type="ECO:0000313" key="4">
    <source>
        <dbReference type="EMBL" id="MDC9588046.1"/>
    </source>
</evidence>